<name>A0ABM8Q1T7_9BACT</name>
<evidence type="ECO:0008006" key="3">
    <source>
        <dbReference type="Google" id="ProtNLM"/>
    </source>
</evidence>
<keyword evidence="2" id="KW-1185">Reference proteome</keyword>
<evidence type="ECO:0000313" key="1">
    <source>
        <dbReference type="EMBL" id="CAD7286804.1"/>
    </source>
</evidence>
<sequence>MKFSLVNRLNYLLEAIYYDAFATKNIVLFEYDPTYPRVFMNDVGGIISSLENAIKAHLYATNNNKILVKFKLTNYNAEHVFFRIFFDAQNDIQSLDDRYITELQKIVKKNNYQIIMVDDAKIHINVAMQLNKTAKEHKIQLKNNYIKKSHAVIAYDDRDGFEILYKQLKHIGIEVKQKHDYANLKAHLSDAIYCPDIIFIQNSYLENQQEFAEILNLQKFRKFQIIVIYDKDEKTQNNIKIHTIALRQPYTYDILIAVLNLAYQNKLLNKF</sequence>
<reference evidence="1 2" key="1">
    <citation type="submission" date="2020-11" db="EMBL/GenBank/DDBJ databases">
        <authorList>
            <person name="Peeters C."/>
        </authorList>
    </citation>
    <scope>NUCLEOTIDE SEQUENCE [LARGE SCALE GENOMIC DNA]</scope>
    <source>
        <strain evidence="1 2">LMG 7974</strain>
    </source>
</reference>
<dbReference type="EMBL" id="CAJHOF010000001">
    <property type="protein sequence ID" value="CAD7286804.1"/>
    <property type="molecule type" value="Genomic_DNA"/>
</dbReference>
<gene>
    <name evidence="1" type="ORF">LMG7974_00092</name>
</gene>
<protein>
    <recommendedName>
        <fullName evidence="3">Response regulator</fullName>
    </recommendedName>
</protein>
<evidence type="ECO:0000313" key="2">
    <source>
        <dbReference type="Proteomes" id="UP000789803"/>
    </source>
</evidence>
<comment type="caution">
    <text evidence="1">The sequence shown here is derived from an EMBL/GenBank/DDBJ whole genome shotgun (WGS) entry which is preliminary data.</text>
</comment>
<accession>A0ABM8Q1T7</accession>
<dbReference type="RefSeq" id="WP_229931919.1">
    <property type="nucleotide sequence ID" value="NZ_CAJHOF010000001.1"/>
</dbReference>
<organism evidence="1 2">
    <name type="scientific">Campylobacter majalis</name>
    <dbReference type="NCBI Taxonomy" id="2790656"/>
    <lineage>
        <taxon>Bacteria</taxon>
        <taxon>Pseudomonadati</taxon>
        <taxon>Campylobacterota</taxon>
        <taxon>Epsilonproteobacteria</taxon>
        <taxon>Campylobacterales</taxon>
        <taxon>Campylobacteraceae</taxon>
        <taxon>Campylobacter</taxon>
    </lineage>
</organism>
<dbReference type="Proteomes" id="UP000789803">
    <property type="component" value="Unassembled WGS sequence"/>
</dbReference>
<proteinExistence type="predicted"/>